<evidence type="ECO:0000256" key="4">
    <source>
        <dbReference type="ARBA" id="ARBA00023180"/>
    </source>
</evidence>
<dbReference type="STRING" id="400727.A0A2T7P7S6"/>
<evidence type="ECO:0000256" key="1">
    <source>
        <dbReference type="ARBA" id="ARBA00022729"/>
    </source>
</evidence>
<dbReference type="PROSITE" id="PS00420">
    <property type="entry name" value="SRCR_1"/>
    <property type="match status" value="1"/>
</dbReference>
<organism evidence="9 10">
    <name type="scientific">Pomacea canaliculata</name>
    <name type="common">Golden apple snail</name>
    <dbReference type="NCBI Taxonomy" id="400727"/>
    <lineage>
        <taxon>Eukaryota</taxon>
        <taxon>Metazoa</taxon>
        <taxon>Spiralia</taxon>
        <taxon>Lophotrochozoa</taxon>
        <taxon>Mollusca</taxon>
        <taxon>Gastropoda</taxon>
        <taxon>Caenogastropoda</taxon>
        <taxon>Architaenioglossa</taxon>
        <taxon>Ampullarioidea</taxon>
        <taxon>Ampullariidae</taxon>
        <taxon>Pomacea</taxon>
    </lineage>
</organism>
<keyword evidence="2" id="KW-0677">Repeat</keyword>
<dbReference type="GO" id="GO:0016020">
    <property type="term" value="C:membrane"/>
    <property type="evidence" value="ECO:0007669"/>
    <property type="project" value="InterPro"/>
</dbReference>
<dbReference type="Proteomes" id="UP000245119">
    <property type="component" value="Linkage Group LG5"/>
</dbReference>
<dbReference type="EMBL" id="PZQS01000005">
    <property type="protein sequence ID" value="PVD29453.1"/>
    <property type="molecule type" value="Genomic_DNA"/>
</dbReference>
<dbReference type="Gene3D" id="3.10.250.10">
    <property type="entry name" value="SRCR-like domain"/>
    <property type="match status" value="2"/>
</dbReference>
<keyword evidence="10" id="KW-1185">Reference proteome</keyword>
<keyword evidence="1 7" id="KW-0732">Signal</keyword>
<accession>A0A2T7P7S6</accession>
<comment type="caution">
    <text evidence="9">The sequence shown here is derived from an EMBL/GenBank/DDBJ whole genome shotgun (WGS) entry which is preliminary data.</text>
</comment>
<sequence>MIFLFGLFSTRLPCHARSTDNEVTSPEVTTPAGSATSEPSKPDALEETLLTEMLRIIDHKFDSLSARMSVLERSVSNLNFYSIRQFRDVSHQFKITTAAVAEVSGQLGRMEGEHRATKQSATQIARDVSALRADSTKMFDDIANSIVYANQNIEEKFEAVKSGMAKAAQTTLAAVAESVKNPLQEDMAVIIKYLEDLPRNVSCDVDFRPLEETMDVRFAEIKRQTDMHFTDLINISIARVKDEEEREKKGERSAKEDESGEKGDGGRVLMALANMTHNVIDAVSYLRHTAGMIERLLASTEAIADEQSKLRDDVLNTRGLLRSEEVSEELLDETDSLETEVARKDLQSEAMEYTSDLDHTSSRGSPGSPSDSRSSGRFTSSGARDRHELPRGPLWTSSACHLPPEFLRALGELAKNGSEVLGALSNLAQHSSSSLTGTLTSLQDEVGRLEELRARLGKEFGLTSKTASAILGLGWSPQDMRHLHNTTKTIFNIVEAIASNTFWIPHIFRNMHHLERLTNRTIELSTRMLHEQKWSRSLDNELPRSSDATRNFAAAREGLTQGEALDFIFDTNVKLRRVIPALTRLLAEPGKTKPLVALVDGKHFTEGRVEVFYRGQWGSVCQEDMGHQEASAVCRSLGYTGGISAGNAFFGKGRELQWRFNASCLTAFRCPLVTRPNKATDCGHDNDFSVICDHMLRMVSIPGVSDVNTGRLEWHHQGYWLPICARGWSGYEARVACKQMGYRDGREFDSSDMDLHEGATNRTTWVTGVACTGSELRLDACRVESFLTEHCPESVLPAGVRCQ</sequence>
<dbReference type="AlphaFoldDB" id="A0A2T7P7S6"/>
<dbReference type="InterPro" id="IPR036772">
    <property type="entry name" value="SRCR-like_dom_sf"/>
</dbReference>
<dbReference type="PROSITE" id="PS50287">
    <property type="entry name" value="SRCR_2"/>
    <property type="match status" value="2"/>
</dbReference>
<evidence type="ECO:0000256" key="2">
    <source>
        <dbReference type="ARBA" id="ARBA00022737"/>
    </source>
</evidence>
<dbReference type="SMART" id="SM00202">
    <property type="entry name" value="SR"/>
    <property type="match status" value="2"/>
</dbReference>
<dbReference type="InterPro" id="IPR001190">
    <property type="entry name" value="SRCR"/>
</dbReference>
<keyword evidence="4" id="KW-0325">Glycoprotein</keyword>
<evidence type="ECO:0000256" key="6">
    <source>
        <dbReference type="SAM" id="MobiDB-lite"/>
    </source>
</evidence>
<evidence type="ECO:0000313" key="9">
    <source>
        <dbReference type="EMBL" id="PVD29453.1"/>
    </source>
</evidence>
<feature type="chain" id="PRO_5015594355" description="SRCR domain-containing protein" evidence="7">
    <location>
        <begin position="17"/>
        <end position="803"/>
    </location>
</feature>
<dbReference type="SUPFAM" id="SSF56487">
    <property type="entry name" value="SRCR-like"/>
    <property type="match status" value="2"/>
</dbReference>
<feature type="domain" description="SRCR" evidence="8">
    <location>
        <begin position="696"/>
        <end position="803"/>
    </location>
</feature>
<gene>
    <name evidence="9" type="ORF">C0Q70_08704</name>
</gene>
<evidence type="ECO:0000313" key="10">
    <source>
        <dbReference type="Proteomes" id="UP000245119"/>
    </source>
</evidence>
<feature type="compositionally biased region" description="Polar residues" evidence="6">
    <location>
        <begin position="21"/>
        <end position="39"/>
    </location>
</feature>
<evidence type="ECO:0000256" key="7">
    <source>
        <dbReference type="SAM" id="SignalP"/>
    </source>
</evidence>
<feature type="signal peptide" evidence="7">
    <location>
        <begin position="1"/>
        <end position="16"/>
    </location>
</feature>
<feature type="region of interest" description="Disordered" evidence="6">
    <location>
        <begin position="352"/>
        <end position="394"/>
    </location>
</feature>
<comment type="caution">
    <text evidence="5">Lacks conserved residue(s) required for the propagation of feature annotation.</text>
</comment>
<evidence type="ECO:0000256" key="5">
    <source>
        <dbReference type="PROSITE-ProRule" id="PRU00196"/>
    </source>
</evidence>
<dbReference type="PRINTS" id="PR00258">
    <property type="entry name" value="SPERACTRCPTR"/>
</dbReference>
<keyword evidence="3 5" id="KW-1015">Disulfide bond</keyword>
<evidence type="ECO:0000259" key="8">
    <source>
        <dbReference type="PROSITE" id="PS50287"/>
    </source>
</evidence>
<dbReference type="PANTHER" id="PTHR19331">
    <property type="entry name" value="SCAVENGER RECEPTOR DOMAIN-CONTAINING"/>
    <property type="match status" value="1"/>
</dbReference>
<name>A0A2T7P7S6_POMCA</name>
<proteinExistence type="predicted"/>
<feature type="disulfide bond" evidence="5">
    <location>
        <begin position="771"/>
        <end position="781"/>
    </location>
</feature>
<dbReference type="OrthoDB" id="6119881at2759"/>
<evidence type="ECO:0000256" key="3">
    <source>
        <dbReference type="ARBA" id="ARBA00023157"/>
    </source>
</evidence>
<reference evidence="9 10" key="1">
    <citation type="submission" date="2018-04" db="EMBL/GenBank/DDBJ databases">
        <title>The genome of golden apple snail Pomacea canaliculata provides insight into stress tolerance and invasive adaptation.</title>
        <authorList>
            <person name="Liu C."/>
            <person name="Liu B."/>
            <person name="Ren Y."/>
            <person name="Zhang Y."/>
            <person name="Wang H."/>
            <person name="Li S."/>
            <person name="Jiang F."/>
            <person name="Yin L."/>
            <person name="Zhang G."/>
            <person name="Qian W."/>
            <person name="Fan W."/>
        </authorList>
    </citation>
    <scope>NUCLEOTIDE SEQUENCE [LARGE SCALE GENOMIC DNA]</scope>
    <source>
        <strain evidence="9">SZHN2017</strain>
        <tissue evidence="9">Muscle</tissue>
    </source>
</reference>
<feature type="domain" description="SRCR" evidence="8">
    <location>
        <begin position="596"/>
        <end position="693"/>
    </location>
</feature>
<dbReference type="Pfam" id="PF00530">
    <property type="entry name" value="SRCR"/>
    <property type="match status" value="2"/>
</dbReference>
<feature type="region of interest" description="Disordered" evidence="6">
    <location>
        <begin position="18"/>
        <end position="42"/>
    </location>
</feature>
<dbReference type="PANTHER" id="PTHR19331:SF465">
    <property type="entry name" value="EGG PEPTIDE SPERACT RECEPTOR"/>
    <property type="match status" value="1"/>
</dbReference>
<feature type="region of interest" description="Disordered" evidence="6">
    <location>
        <begin position="243"/>
        <end position="265"/>
    </location>
</feature>
<feature type="compositionally biased region" description="Low complexity" evidence="6">
    <location>
        <begin position="362"/>
        <end position="382"/>
    </location>
</feature>
<protein>
    <recommendedName>
        <fullName evidence="8">SRCR domain-containing protein</fullName>
    </recommendedName>
</protein>